<proteinExistence type="predicted"/>
<dbReference type="Proteomes" id="UP000002039">
    <property type="component" value="Unassembled WGS sequence"/>
</dbReference>
<keyword evidence="1" id="KW-0472">Membrane</keyword>
<organism evidence="2 3">
    <name type="scientific">Ajellomyces dermatitidis (strain ER-3 / ATCC MYA-2586)</name>
    <name type="common">Blastomyces dermatitidis</name>
    <dbReference type="NCBI Taxonomy" id="559297"/>
    <lineage>
        <taxon>Eukaryota</taxon>
        <taxon>Fungi</taxon>
        <taxon>Dikarya</taxon>
        <taxon>Ascomycota</taxon>
        <taxon>Pezizomycotina</taxon>
        <taxon>Eurotiomycetes</taxon>
        <taxon>Eurotiomycetidae</taxon>
        <taxon>Onygenales</taxon>
        <taxon>Ajellomycetaceae</taxon>
        <taxon>Blastomyces</taxon>
    </lineage>
</organism>
<keyword evidence="3" id="KW-1185">Reference proteome</keyword>
<keyword evidence="1" id="KW-1133">Transmembrane helix</keyword>
<protein>
    <submittedName>
        <fullName evidence="2">Uncharacterized protein</fullName>
    </submittedName>
</protein>
<accession>A0ABP2ENE4</accession>
<sequence length="327" mass="35886">MLDLRRTKRQAGSSCKDMSFAAGKAGGSNEQTHPCRTSALASNTSTIAAIMLWLRSLWIWPYGSMISAWFAFSLCSALLFLRSSCRHPGRRSLFLDCAIWEYCAVPRDHGSLSRRVNGIFRELPGEGGFLCHVGRRGSADMLALVSGSFVTASANTPAPAPHSVLSVFVSRPDAISTPLAPAYALLPGFVPVPANSKYRPDPPAPAMPSAEVIELGIAMQAASPPPQFLYEMEPHEFCYRCVWKMEKYPPTEPCVLGGRRYKCAHCSKACQPSGPFSSYARFLGCGLDPHLLHSPRRQGRVCCLGVNIYIAWDRRLFYRASNSCRSS</sequence>
<gene>
    <name evidence="2" type="ORF">BDCG_08209</name>
</gene>
<keyword evidence="1" id="KW-0812">Transmembrane</keyword>
<dbReference type="RefSeq" id="XP_045272804.1">
    <property type="nucleotide sequence ID" value="XM_045423984.1"/>
</dbReference>
<evidence type="ECO:0000256" key="1">
    <source>
        <dbReference type="SAM" id="Phobius"/>
    </source>
</evidence>
<evidence type="ECO:0000313" key="3">
    <source>
        <dbReference type="Proteomes" id="UP000002039"/>
    </source>
</evidence>
<evidence type="ECO:0000313" key="2">
    <source>
        <dbReference type="EMBL" id="EEQ84940.2"/>
    </source>
</evidence>
<dbReference type="GeneID" id="69029811"/>
<feature type="transmembrane region" description="Helical" evidence="1">
    <location>
        <begin position="59"/>
        <end position="81"/>
    </location>
</feature>
<dbReference type="EMBL" id="EQ999982">
    <property type="protein sequence ID" value="EEQ84940.2"/>
    <property type="molecule type" value="Genomic_DNA"/>
</dbReference>
<name>A0ABP2ENE4_AJEDR</name>
<reference evidence="3" key="1">
    <citation type="journal article" date="2015" name="PLoS Genet.">
        <title>The dynamic genome and transcriptome of the human fungal pathogen Blastomyces and close relative Emmonsia.</title>
        <authorList>
            <person name="Munoz J.F."/>
            <person name="Gauthier G.M."/>
            <person name="Desjardins C.A."/>
            <person name="Gallo J.E."/>
            <person name="Holder J."/>
            <person name="Sullivan T.D."/>
            <person name="Marty A.J."/>
            <person name="Carmen J.C."/>
            <person name="Chen Z."/>
            <person name="Ding L."/>
            <person name="Gujja S."/>
            <person name="Magrini V."/>
            <person name="Misas E."/>
            <person name="Mitreva M."/>
            <person name="Priest M."/>
            <person name="Saif S."/>
            <person name="Whiston E.A."/>
            <person name="Young S."/>
            <person name="Zeng Q."/>
            <person name="Goldman W.E."/>
            <person name="Mardis E.R."/>
            <person name="Taylor J.W."/>
            <person name="McEwen J.G."/>
            <person name="Clay O.K."/>
            <person name="Klein B.S."/>
            <person name="Cuomo C.A."/>
        </authorList>
    </citation>
    <scope>NUCLEOTIDE SEQUENCE [LARGE SCALE GENOMIC DNA]</scope>
    <source>
        <strain evidence="3">ER-3 / ATCC MYA-2586</strain>
    </source>
</reference>